<reference evidence="6" key="1">
    <citation type="submission" date="2020-10" db="EMBL/GenBank/DDBJ databases">
        <title>Taxonomic study of unclassified bacteria belonging to the class Ktedonobacteria.</title>
        <authorList>
            <person name="Yabe S."/>
            <person name="Wang C.M."/>
            <person name="Zheng Y."/>
            <person name="Sakai Y."/>
            <person name="Cavaletti L."/>
            <person name="Monciardini P."/>
            <person name="Donadio S."/>
        </authorList>
    </citation>
    <scope>NUCLEOTIDE SEQUENCE</scope>
    <source>
        <strain evidence="6">ID150040</strain>
    </source>
</reference>
<dbReference type="InterPro" id="IPR029058">
    <property type="entry name" value="AB_hydrolase_fold"/>
</dbReference>
<feature type="domain" description="Peptidase S9 prolyl oligopeptidase catalytic" evidence="5">
    <location>
        <begin position="470"/>
        <end position="678"/>
    </location>
</feature>
<dbReference type="Pfam" id="PF00326">
    <property type="entry name" value="Peptidase_S9"/>
    <property type="match status" value="1"/>
</dbReference>
<evidence type="ECO:0000259" key="5">
    <source>
        <dbReference type="Pfam" id="PF00326"/>
    </source>
</evidence>
<sequence length="679" mass="75836">MARLITIEDLYQIKFVSRPRIAPDGQRVAYVVTRIDDKKHEYRSSLWIATVDGGETRQFTAETTGTGSPAWSLDGKWLAFVREGEEPKTAPDDKKTKKQFGVGKPQIWLIPTDGGEARQLTFIEHGASSPIWSPDNRQLLFNALVGPSEEETEDGKLLPKVRVIDRLWYRLDGVGFIYDRRSHLFLIDIDGGGLQQLTDGDWDDGDAAWSPDGSQIAFVSNHAEDRWRLPGADVYILPLQNGAVGELRCLTDGKLAAGSPSWSRDGKTIAFLASPKLRSAGHVFLYTIAANANSAPATCLTQEFEGICADWTNSDLGDEHLMPAPAWSSDGKTLYVLASQRGSSRIYAIPTDGSGPEPATLTPGETHVRDVSIDADHQTLALLVGSATRPQEIFVRSLDASDAPRQITHINDEFFQELRLAEPEYLPYTGEGGWPMDGWILKPHNFDPSNKYPLVVEIHGGPHTQYGHGFFHEMQLLVAQGYVVFYTNPRGSCGYGYDFANAVRGAWGEKDSLDIQLGIDALIQRGYIDEQRLAVTGGSYGGFMTNWLIGHSDRFRVAITDRCVSNMASMFGSSDIGWDLAEDNLETTPWEHLDRYMHMSPISYVQQIHTPLLIIHSEQDLRCNIEQAEQLFTALKWMGREVEFVRFEGQSHGLSRGGHPHSRLERLRHITAWFERYLA</sequence>
<dbReference type="AlphaFoldDB" id="A0A8J3N2P7"/>
<dbReference type="GO" id="GO:0004252">
    <property type="term" value="F:serine-type endopeptidase activity"/>
    <property type="evidence" value="ECO:0007669"/>
    <property type="project" value="TreeGrafter"/>
</dbReference>
<dbReference type="RefSeq" id="WP_220206657.1">
    <property type="nucleotide sequence ID" value="NZ_BNJK01000001.1"/>
</dbReference>
<evidence type="ECO:0000256" key="2">
    <source>
        <dbReference type="ARBA" id="ARBA00022670"/>
    </source>
</evidence>
<evidence type="ECO:0000313" key="7">
    <source>
        <dbReference type="Proteomes" id="UP000597444"/>
    </source>
</evidence>
<dbReference type="Gene3D" id="2.120.10.30">
    <property type="entry name" value="TolB, C-terminal domain"/>
    <property type="match status" value="3"/>
</dbReference>
<accession>A0A8J3N2P7</accession>
<dbReference type="FunFam" id="3.40.50.1820:FF:000028">
    <property type="entry name" value="S9 family peptidase"/>
    <property type="match status" value="1"/>
</dbReference>
<evidence type="ECO:0000256" key="3">
    <source>
        <dbReference type="ARBA" id="ARBA00022801"/>
    </source>
</evidence>
<dbReference type="InterPro" id="IPR001375">
    <property type="entry name" value="Peptidase_S9_cat"/>
</dbReference>
<dbReference type="InterPro" id="IPR011042">
    <property type="entry name" value="6-blade_b-propeller_TolB-like"/>
</dbReference>
<dbReference type="GO" id="GO:0006508">
    <property type="term" value="P:proteolysis"/>
    <property type="evidence" value="ECO:0007669"/>
    <property type="project" value="UniProtKB-KW"/>
</dbReference>
<evidence type="ECO:0000256" key="1">
    <source>
        <dbReference type="ARBA" id="ARBA00010040"/>
    </source>
</evidence>
<gene>
    <name evidence="6" type="primary">yuxL_1</name>
    <name evidence="6" type="ORF">KSF_060550</name>
</gene>
<dbReference type="Gene3D" id="3.40.50.1820">
    <property type="entry name" value="alpha/beta hydrolase"/>
    <property type="match status" value="1"/>
</dbReference>
<keyword evidence="2" id="KW-0645">Protease</keyword>
<comment type="similarity">
    <text evidence="1">Belongs to the peptidase S9C family.</text>
</comment>
<protein>
    <submittedName>
        <fullName evidence="6">Putative peptidase YuxL</fullName>
    </submittedName>
</protein>
<comment type="caution">
    <text evidence="6">The sequence shown here is derived from an EMBL/GenBank/DDBJ whole genome shotgun (WGS) entry which is preliminary data.</text>
</comment>
<dbReference type="EMBL" id="BNJK01000001">
    <property type="protein sequence ID" value="GHO96007.1"/>
    <property type="molecule type" value="Genomic_DNA"/>
</dbReference>
<evidence type="ECO:0000256" key="4">
    <source>
        <dbReference type="ARBA" id="ARBA00022825"/>
    </source>
</evidence>
<dbReference type="SUPFAM" id="SSF82171">
    <property type="entry name" value="DPP6 N-terminal domain-like"/>
    <property type="match status" value="1"/>
</dbReference>
<evidence type="ECO:0000313" key="6">
    <source>
        <dbReference type="EMBL" id="GHO96007.1"/>
    </source>
</evidence>
<dbReference type="InterPro" id="IPR011659">
    <property type="entry name" value="WD40"/>
</dbReference>
<keyword evidence="4" id="KW-0720">Serine protease</keyword>
<organism evidence="6 7">
    <name type="scientific">Reticulibacter mediterranei</name>
    <dbReference type="NCBI Taxonomy" id="2778369"/>
    <lineage>
        <taxon>Bacteria</taxon>
        <taxon>Bacillati</taxon>
        <taxon>Chloroflexota</taxon>
        <taxon>Ktedonobacteria</taxon>
        <taxon>Ktedonobacterales</taxon>
        <taxon>Reticulibacteraceae</taxon>
        <taxon>Reticulibacter</taxon>
    </lineage>
</organism>
<dbReference type="Pfam" id="PF07676">
    <property type="entry name" value="PD40"/>
    <property type="match status" value="4"/>
</dbReference>
<keyword evidence="3" id="KW-0378">Hydrolase</keyword>
<keyword evidence="7" id="KW-1185">Reference proteome</keyword>
<dbReference type="PANTHER" id="PTHR42776:SF27">
    <property type="entry name" value="DIPEPTIDYL PEPTIDASE FAMILY MEMBER 6"/>
    <property type="match status" value="1"/>
</dbReference>
<dbReference type="Proteomes" id="UP000597444">
    <property type="component" value="Unassembled WGS sequence"/>
</dbReference>
<proteinExistence type="inferred from homology"/>
<name>A0A8J3N2P7_9CHLR</name>
<dbReference type="SUPFAM" id="SSF53474">
    <property type="entry name" value="alpha/beta-Hydrolases"/>
    <property type="match status" value="1"/>
</dbReference>
<dbReference type="PANTHER" id="PTHR42776">
    <property type="entry name" value="SERINE PEPTIDASE S9 FAMILY MEMBER"/>
    <property type="match status" value="1"/>
</dbReference>